<dbReference type="GO" id="GO:0061630">
    <property type="term" value="F:ubiquitin protein ligase activity"/>
    <property type="evidence" value="ECO:0007669"/>
    <property type="project" value="UniProtKB-EC"/>
</dbReference>
<comment type="pathway">
    <text evidence="2">Protein modification; protein ubiquitination.</text>
</comment>
<name>A0A8S3QZ77_MYTED</name>
<evidence type="ECO:0000256" key="4">
    <source>
        <dbReference type="ARBA" id="ARBA00022723"/>
    </source>
</evidence>
<evidence type="ECO:0000256" key="3">
    <source>
        <dbReference type="ARBA" id="ARBA00022679"/>
    </source>
</evidence>
<feature type="compositionally biased region" description="Basic residues" evidence="10">
    <location>
        <begin position="808"/>
        <end position="818"/>
    </location>
</feature>
<dbReference type="GO" id="GO:0008270">
    <property type="term" value="F:zinc ion binding"/>
    <property type="evidence" value="ECO:0007669"/>
    <property type="project" value="UniProtKB-KW"/>
</dbReference>
<feature type="compositionally biased region" description="Acidic residues" evidence="10">
    <location>
        <begin position="1065"/>
        <end position="1074"/>
    </location>
</feature>
<keyword evidence="4" id="KW-0479">Metal-binding</keyword>
<feature type="compositionally biased region" description="Basic residues" evidence="10">
    <location>
        <begin position="523"/>
        <end position="532"/>
    </location>
</feature>
<feature type="compositionally biased region" description="Polar residues" evidence="10">
    <location>
        <begin position="558"/>
        <end position="570"/>
    </location>
</feature>
<dbReference type="OrthoDB" id="512616at2759"/>
<feature type="compositionally biased region" description="Basic residues" evidence="10">
    <location>
        <begin position="630"/>
        <end position="639"/>
    </location>
</feature>
<keyword evidence="13" id="KW-0012">Acyltransferase</keyword>
<evidence type="ECO:0000256" key="9">
    <source>
        <dbReference type="PROSITE-ProRule" id="PRU00175"/>
    </source>
</evidence>
<evidence type="ECO:0000256" key="6">
    <source>
        <dbReference type="ARBA" id="ARBA00022786"/>
    </source>
</evidence>
<feature type="compositionally biased region" description="Polar residues" evidence="10">
    <location>
        <begin position="1053"/>
        <end position="1062"/>
    </location>
</feature>
<feature type="region of interest" description="Disordered" evidence="10">
    <location>
        <begin position="784"/>
        <end position="818"/>
    </location>
</feature>
<dbReference type="PROSITE" id="PS51805">
    <property type="entry name" value="EPHD"/>
    <property type="match status" value="1"/>
</dbReference>
<gene>
    <name evidence="13" type="ORF">MEDL_14848</name>
</gene>
<dbReference type="Pfam" id="PF13771">
    <property type="entry name" value="zf-HC5HC2H"/>
    <property type="match status" value="1"/>
</dbReference>
<feature type="region of interest" description="Disordered" evidence="10">
    <location>
        <begin position="409"/>
        <end position="639"/>
    </location>
</feature>
<proteinExistence type="predicted"/>
<keyword evidence="14" id="KW-1185">Reference proteome</keyword>
<dbReference type="SMART" id="SM00184">
    <property type="entry name" value="RING"/>
    <property type="match status" value="2"/>
</dbReference>
<dbReference type="EC" id="2.3.2.26" evidence="13"/>
<feature type="compositionally biased region" description="Polar residues" evidence="10">
    <location>
        <begin position="928"/>
        <end position="952"/>
    </location>
</feature>
<feature type="region of interest" description="Disordered" evidence="10">
    <location>
        <begin position="1052"/>
        <end position="1082"/>
    </location>
</feature>
<dbReference type="CDD" id="cd15669">
    <property type="entry name" value="ePHD_PHF7_G2E3_like"/>
    <property type="match status" value="1"/>
</dbReference>
<dbReference type="InterPro" id="IPR001841">
    <property type="entry name" value="Znf_RING"/>
</dbReference>
<keyword evidence="7" id="KW-0862">Zinc</keyword>
<dbReference type="InterPro" id="IPR013083">
    <property type="entry name" value="Znf_RING/FYVE/PHD"/>
</dbReference>
<dbReference type="Proteomes" id="UP000683360">
    <property type="component" value="Unassembled WGS sequence"/>
</dbReference>
<evidence type="ECO:0000256" key="7">
    <source>
        <dbReference type="ARBA" id="ARBA00022833"/>
    </source>
</evidence>
<keyword evidence="6" id="KW-0833">Ubl conjugation pathway</keyword>
<evidence type="ECO:0000259" key="11">
    <source>
        <dbReference type="PROSITE" id="PS50089"/>
    </source>
</evidence>
<dbReference type="PANTHER" id="PTHR12420">
    <property type="entry name" value="PHD FINGER PROTEIN"/>
    <property type="match status" value="1"/>
</dbReference>
<comment type="caution">
    <text evidence="13">The sequence shown here is derived from an EMBL/GenBank/DDBJ whole genome shotgun (WGS) entry which is preliminary data.</text>
</comment>
<feature type="region of interest" description="Disordered" evidence="10">
    <location>
        <begin position="696"/>
        <end position="718"/>
    </location>
</feature>
<dbReference type="InterPro" id="IPR034732">
    <property type="entry name" value="EPHD"/>
</dbReference>
<dbReference type="Gene3D" id="3.30.40.10">
    <property type="entry name" value="Zinc/RING finger domain, C3HC4 (zinc finger)"/>
    <property type="match status" value="2"/>
</dbReference>
<feature type="compositionally biased region" description="Basic residues" evidence="10">
    <location>
        <begin position="494"/>
        <end position="506"/>
    </location>
</feature>
<accession>A0A8S3QZ77</accession>
<dbReference type="InterPro" id="IPR051188">
    <property type="entry name" value="PHD-type_Zinc_Finger"/>
</dbReference>
<organism evidence="13 14">
    <name type="scientific">Mytilus edulis</name>
    <name type="common">Blue mussel</name>
    <dbReference type="NCBI Taxonomy" id="6550"/>
    <lineage>
        <taxon>Eukaryota</taxon>
        <taxon>Metazoa</taxon>
        <taxon>Spiralia</taxon>
        <taxon>Lophotrochozoa</taxon>
        <taxon>Mollusca</taxon>
        <taxon>Bivalvia</taxon>
        <taxon>Autobranchia</taxon>
        <taxon>Pteriomorphia</taxon>
        <taxon>Mytilida</taxon>
        <taxon>Mytiloidea</taxon>
        <taxon>Mytilidae</taxon>
        <taxon>Mytilinae</taxon>
        <taxon>Mytilus</taxon>
    </lineage>
</organism>
<evidence type="ECO:0000256" key="8">
    <source>
        <dbReference type="ARBA" id="ARBA00023242"/>
    </source>
</evidence>
<feature type="region of interest" description="Disordered" evidence="10">
    <location>
        <begin position="882"/>
        <end position="963"/>
    </location>
</feature>
<dbReference type="InterPro" id="IPR059102">
    <property type="entry name" value="PHD_PHF7/G2E3-like"/>
</dbReference>
<dbReference type="EMBL" id="CAJPWZ010000734">
    <property type="protein sequence ID" value="CAG2200160.1"/>
    <property type="molecule type" value="Genomic_DNA"/>
</dbReference>
<dbReference type="SUPFAM" id="SSF57903">
    <property type="entry name" value="FYVE/PHD zinc finger"/>
    <property type="match status" value="1"/>
</dbReference>
<feature type="compositionally biased region" description="Polar residues" evidence="10">
    <location>
        <begin position="582"/>
        <end position="594"/>
    </location>
</feature>
<keyword evidence="5 9" id="KW-0863">Zinc-finger</keyword>
<reference evidence="13" key="1">
    <citation type="submission" date="2021-03" db="EMBL/GenBank/DDBJ databases">
        <authorList>
            <person name="Bekaert M."/>
        </authorList>
    </citation>
    <scope>NUCLEOTIDE SEQUENCE</scope>
</reference>
<dbReference type="Pfam" id="PF26054">
    <property type="entry name" value="PHD_G2E3"/>
    <property type="match status" value="1"/>
</dbReference>
<comment type="subcellular location">
    <subcellularLocation>
        <location evidence="1">Nucleus</location>
    </subcellularLocation>
</comment>
<dbReference type="PROSITE" id="PS50089">
    <property type="entry name" value="ZF_RING_2"/>
    <property type="match status" value="1"/>
</dbReference>
<dbReference type="InterPro" id="IPR011011">
    <property type="entry name" value="Znf_FYVE_PHD"/>
</dbReference>
<evidence type="ECO:0000256" key="5">
    <source>
        <dbReference type="ARBA" id="ARBA00022771"/>
    </source>
</evidence>
<dbReference type="CDD" id="cd16448">
    <property type="entry name" value="RING-H2"/>
    <property type="match status" value="1"/>
</dbReference>
<feature type="domain" description="PHD-type" evidence="12">
    <location>
        <begin position="23"/>
        <end position="139"/>
    </location>
</feature>
<feature type="region of interest" description="Disordered" evidence="10">
    <location>
        <begin position="338"/>
        <end position="382"/>
    </location>
</feature>
<feature type="compositionally biased region" description="Polar residues" evidence="10">
    <location>
        <begin position="789"/>
        <end position="806"/>
    </location>
</feature>
<evidence type="ECO:0000256" key="2">
    <source>
        <dbReference type="ARBA" id="ARBA00004906"/>
    </source>
</evidence>
<dbReference type="InterPro" id="IPR042013">
    <property type="entry name" value="PHF7/G2E3_ePHD"/>
</dbReference>
<sequence>MVILGTTCFKNVLFYTYPALQDGETCVFCLSNEDKEEEYGKFIKKCGLQVHYFCMLFASGLCQRGKSEEHGIYGFLPEDIIKEIRRGSRLKCYCCKKKGSTIGCVVGSCSKKFHLGCGRKGGTLHQFFGSFRSFCEDHRPRQMVPISDRLAFYGTANALCAICMNSVEARASNETLRAPCCRNSWFHRSCIQKHASTAGLYFFKCPLCNNKEMFQNEMLEFGIHIPDQDAAWETEPNAYNELMERYMHCDALLCRCPNGRKYNRDGGKWEITTCDWCGSKGTHVACHSLIKIGRNLVCQECKEIDDRSRKIKKIKKKKRTPLKKRLEDNVEDKDDIDLEQKAKSEYPGPSSAIVKTNPTKKKTPDVPRNRSPVGSPGMSPGNVLRLEYQETDDDVDVVEDEDVNTCLSPLLSAQKENRSRNIPAATGSCEQKQKRRGRSRHRKRSRSSSSEYIPLSSIRHRLRSSSRGPTRHSRSRSRSLSEESHASGDLSHSPRGKRFSRRRMTNRSRSSSPDSLVNSRLRSASRKRKRSRSSSSESLVHKRLRSASRGRPREKKSSSSLESPGFSRTRSVSRKRKIIESPSKTASSKQNSKKTLAYDEVDGEILPIRPSSESKKRRKSVNHPFSAHGYKNKRKRKPKVKRMLISMEPELSYLSPVAQYQYGPDVITGSSEDSDIPLKEFTPKISELEYGPSDIPVKVSSPKKSTAKPGGKEMTKTFELSSASSKIGSKQEKWTYSVELSSTKSQIKSRGKISENISEEFKEGKLFSTNGKIQKVNGQLLMGSKKESMSPQKGNNKLNMSRSPKSGKQMKKTYKKRNKIDSKQMLINQWLKSSKDCRIDDKENNHNKFLTIKWQGNQYILMKTHEQNGNCLSTISPYICKSRQPSPNARASQLREERQPSPNTRASKVKEDILQNTNIGGLKLRDGMQQSPTTRSSQLRTGSPITRASKSPQPSPIIKQTPRSLLTEDILQKISEKKSSLMKTYPLRFSNKPENGNVRCSLSTKFVDGESVNDSYPVIQSILNNTLKSSPKASRVTPSKMNSPVNHPVVEELNSSGSSDTLSYMDEDFLTSDDSDNKEPSEIETKYVIKRYDNVNGLEQVQVVLPSS</sequence>
<evidence type="ECO:0000259" key="12">
    <source>
        <dbReference type="PROSITE" id="PS51805"/>
    </source>
</evidence>
<evidence type="ECO:0000313" key="14">
    <source>
        <dbReference type="Proteomes" id="UP000683360"/>
    </source>
</evidence>
<feature type="compositionally biased region" description="Basic residues" evidence="10">
    <location>
        <begin position="458"/>
        <end position="477"/>
    </location>
</feature>
<keyword evidence="3 13" id="KW-0808">Transferase</keyword>
<evidence type="ECO:0000256" key="10">
    <source>
        <dbReference type="SAM" id="MobiDB-lite"/>
    </source>
</evidence>
<dbReference type="PANTHER" id="PTHR12420:SF42">
    <property type="entry name" value="G2_M PHASE-SPECIFIC E3 UBIQUITIN-PROTEIN LIGASE"/>
    <property type="match status" value="1"/>
</dbReference>
<feature type="compositionally biased region" description="Low complexity" evidence="10">
    <location>
        <begin position="447"/>
        <end position="457"/>
    </location>
</feature>
<feature type="compositionally biased region" description="Basic residues" evidence="10">
    <location>
        <begin position="433"/>
        <end position="446"/>
    </location>
</feature>
<dbReference type="AlphaFoldDB" id="A0A8S3QZ77"/>
<keyword evidence="8" id="KW-0539">Nucleus</keyword>
<evidence type="ECO:0000256" key="1">
    <source>
        <dbReference type="ARBA" id="ARBA00004123"/>
    </source>
</evidence>
<feature type="compositionally biased region" description="Basic residues" evidence="10">
    <location>
        <begin position="541"/>
        <end position="554"/>
    </location>
</feature>
<evidence type="ECO:0000313" key="13">
    <source>
        <dbReference type="EMBL" id="CAG2200160.1"/>
    </source>
</evidence>
<protein>
    <submittedName>
        <fullName evidence="13">G2H3</fullName>
        <ecNumber evidence="13">2.3.2.26</ecNumber>
    </submittedName>
</protein>
<dbReference type="GO" id="GO:0005634">
    <property type="term" value="C:nucleus"/>
    <property type="evidence" value="ECO:0007669"/>
    <property type="project" value="TreeGrafter"/>
</dbReference>
<feature type="domain" description="RING-type" evidence="11">
    <location>
        <begin position="160"/>
        <end position="209"/>
    </location>
</feature>